<protein>
    <recommendedName>
        <fullName evidence="3">Retrovirus-related Pol polyprotein from transposon TNT 1-94</fullName>
    </recommendedName>
</protein>
<comment type="caution">
    <text evidence="1">The sequence shown here is derived from an EMBL/GenBank/DDBJ whole genome shotgun (WGS) entry which is preliminary data.</text>
</comment>
<dbReference type="Proteomes" id="UP000499080">
    <property type="component" value="Unassembled WGS sequence"/>
</dbReference>
<gene>
    <name evidence="1" type="ORF">AVEN_167589_1</name>
</gene>
<dbReference type="AlphaFoldDB" id="A0A4Y2HTK8"/>
<organism evidence="1 2">
    <name type="scientific">Araneus ventricosus</name>
    <name type="common">Orbweaver spider</name>
    <name type="synonym">Epeira ventricosa</name>
    <dbReference type="NCBI Taxonomy" id="182803"/>
    <lineage>
        <taxon>Eukaryota</taxon>
        <taxon>Metazoa</taxon>
        <taxon>Ecdysozoa</taxon>
        <taxon>Arthropoda</taxon>
        <taxon>Chelicerata</taxon>
        <taxon>Arachnida</taxon>
        <taxon>Araneae</taxon>
        <taxon>Araneomorphae</taxon>
        <taxon>Entelegynae</taxon>
        <taxon>Araneoidea</taxon>
        <taxon>Araneidae</taxon>
        <taxon>Araneus</taxon>
    </lineage>
</organism>
<proteinExistence type="predicted"/>
<dbReference type="EMBL" id="BGPR01002151">
    <property type="protein sequence ID" value="GBM68592.1"/>
    <property type="molecule type" value="Genomic_DNA"/>
</dbReference>
<reference evidence="1 2" key="1">
    <citation type="journal article" date="2019" name="Sci. Rep.">
        <title>Orb-weaving spider Araneus ventricosus genome elucidates the spidroin gene catalogue.</title>
        <authorList>
            <person name="Kono N."/>
            <person name="Nakamura H."/>
            <person name="Ohtoshi R."/>
            <person name="Moran D.A.P."/>
            <person name="Shinohara A."/>
            <person name="Yoshida Y."/>
            <person name="Fujiwara M."/>
            <person name="Mori M."/>
            <person name="Tomita M."/>
            <person name="Arakawa K."/>
        </authorList>
    </citation>
    <scope>NUCLEOTIDE SEQUENCE [LARGE SCALE GENOMIC DNA]</scope>
</reference>
<sequence>MRTGHMDLAAVLQVSIMASTENWNFDKLNNDNYKEWMFNIMELLNLGLIDFVGKKDPVLDGEATKLNNRSSK</sequence>
<evidence type="ECO:0008006" key="3">
    <source>
        <dbReference type="Google" id="ProtNLM"/>
    </source>
</evidence>
<evidence type="ECO:0000313" key="1">
    <source>
        <dbReference type="EMBL" id="GBM68592.1"/>
    </source>
</evidence>
<keyword evidence="2" id="KW-1185">Reference proteome</keyword>
<evidence type="ECO:0000313" key="2">
    <source>
        <dbReference type="Proteomes" id="UP000499080"/>
    </source>
</evidence>
<dbReference type="OrthoDB" id="7616520at2759"/>
<name>A0A4Y2HTK8_ARAVE</name>
<accession>A0A4Y2HTK8</accession>